<dbReference type="CDD" id="cd03809">
    <property type="entry name" value="GT4_MtfB-like"/>
    <property type="match status" value="1"/>
</dbReference>
<dbReference type="InterPro" id="IPR028098">
    <property type="entry name" value="Glyco_trans_4-like_N"/>
</dbReference>
<comment type="caution">
    <text evidence="4">The sequence shown here is derived from an EMBL/GenBank/DDBJ whole genome shotgun (WGS) entry which is preliminary data.</text>
</comment>
<dbReference type="PANTHER" id="PTHR46401">
    <property type="entry name" value="GLYCOSYLTRANSFERASE WBBK-RELATED"/>
    <property type="match status" value="1"/>
</dbReference>
<evidence type="ECO:0000259" key="2">
    <source>
        <dbReference type="Pfam" id="PF00534"/>
    </source>
</evidence>
<evidence type="ECO:0000256" key="1">
    <source>
        <dbReference type="ARBA" id="ARBA00022679"/>
    </source>
</evidence>
<keyword evidence="1" id="KW-0808">Transferase</keyword>
<feature type="domain" description="Glycosyl transferase family 1" evidence="2">
    <location>
        <begin position="214"/>
        <end position="366"/>
    </location>
</feature>
<dbReference type="EMBL" id="RQFD01000015">
    <property type="protein sequence ID" value="TGK48561.1"/>
    <property type="molecule type" value="Genomic_DNA"/>
</dbReference>
<feature type="domain" description="Glycosyltransferase subfamily 4-like N-terminal" evidence="3">
    <location>
        <begin position="17"/>
        <end position="195"/>
    </location>
</feature>
<protein>
    <submittedName>
        <fullName evidence="4">Glycosyltransferase family 1 protein</fullName>
    </submittedName>
</protein>
<evidence type="ECO:0000259" key="3">
    <source>
        <dbReference type="Pfam" id="PF13439"/>
    </source>
</evidence>
<dbReference type="PANTHER" id="PTHR46401:SF2">
    <property type="entry name" value="GLYCOSYLTRANSFERASE WBBK-RELATED"/>
    <property type="match status" value="1"/>
</dbReference>
<sequence length="392" mass="46416">MKLKILYDHQTFLEQVYGGISRYYYELITKISQRNNFYVEHSILYSNNEYLRNDERFNIEAFYSINNFLNEKYFFGKNRLFNLFKKFKLVRDHSLEMEKFVKDRLLSGEIDIFHPTYYNPYYLEWAIKSNTPIVITVYDLIHEKFSDYFPNVNRFLERKKICIESANKVIAISENTKRDLVDYYKLPEIKIEVIHLASSLNQIKNEKILREDFSDSILFVGNRSIYKNFQFFIKSIIPLFKEFPNLNIIVAGGGNISSSETKLLKESQIEDKIFFKSFHNDSELISLYRSCRLFVFPSIYEGFGIPIIESMQNGCPVVCSNTSSFLEVAGDAAFYFNPMEAESIFESVREVYKNYNLRQELIKKGFSRSQKFTWLSTIDQTLKCYKDLINSI</sequence>
<dbReference type="Proteomes" id="UP000297617">
    <property type="component" value="Unassembled WGS sequence"/>
</dbReference>
<organism evidence="4 5">
    <name type="scientific">Leptospira bouyouniensis</name>
    <dbReference type="NCBI Taxonomy" id="2484911"/>
    <lineage>
        <taxon>Bacteria</taxon>
        <taxon>Pseudomonadati</taxon>
        <taxon>Spirochaetota</taxon>
        <taxon>Spirochaetia</taxon>
        <taxon>Leptospirales</taxon>
        <taxon>Leptospiraceae</taxon>
        <taxon>Leptospira</taxon>
    </lineage>
</organism>
<name>A0ABY2L3P9_9LEPT</name>
<accession>A0ABY2L3P9</accession>
<dbReference type="Gene3D" id="3.40.50.2000">
    <property type="entry name" value="Glycogen Phosphorylase B"/>
    <property type="match status" value="2"/>
</dbReference>
<dbReference type="Pfam" id="PF13439">
    <property type="entry name" value="Glyco_transf_4"/>
    <property type="match status" value="1"/>
</dbReference>
<gene>
    <name evidence="4" type="ORF">EHQ10_12690</name>
</gene>
<evidence type="ECO:0000313" key="5">
    <source>
        <dbReference type="Proteomes" id="UP000297617"/>
    </source>
</evidence>
<evidence type="ECO:0000313" key="4">
    <source>
        <dbReference type="EMBL" id="TGK48561.1"/>
    </source>
</evidence>
<keyword evidence="5" id="KW-1185">Reference proteome</keyword>
<proteinExistence type="predicted"/>
<dbReference type="Pfam" id="PF00534">
    <property type="entry name" value="Glycos_transf_1"/>
    <property type="match status" value="1"/>
</dbReference>
<reference evidence="5" key="1">
    <citation type="journal article" date="2019" name="PLoS Negl. Trop. Dis.">
        <title>Revisiting the worldwide diversity of Leptospira species in the environment.</title>
        <authorList>
            <person name="Vincent A.T."/>
            <person name="Schiettekatte O."/>
            <person name="Bourhy P."/>
            <person name="Veyrier F.J."/>
            <person name="Picardeau M."/>
        </authorList>
    </citation>
    <scope>NUCLEOTIDE SEQUENCE [LARGE SCALE GENOMIC DNA]</scope>
    <source>
        <strain evidence="5">201800295</strain>
    </source>
</reference>
<dbReference type="SUPFAM" id="SSF53756">
    <property type="entry name" value="UDP-Glycosyltransferase/glycogen phosphorylase"/>
    <property type="match status" value="1"/>
</dbReference>
<dbReference type="InterPro" id="IPR001296">
    <property type="entry name" value="Glyco_trans_1"/>
</dbReference>